<evidence type="ECO:0000313" key="13">
    <source>
        <dbReference type="EMBL" id="GII91929.1"/>
    </source>
</evidence>
<dbReference type="SUPFAM" id="SSF49464">
    <property type="entry name" value="Carboxypeptidase regulatory domain-like"/>
    <property type="match status" value="1"/>
</dbReference>
<dbReference type="EC" id="3.2.1.1" evidence="3"/>
<dbReference type="InterPro" id="IPR036852">
    <property type="entry name" value="Peptidase_S8/S53_dom_sf"/>
</dbReference>
<dbReference type="SUPFAM" id="SSF52743">
    <property type="entry name" value="Subtilisin-like"/>
    <property type="match status" value="1"/>
</dbReference>
<name>A0A919RHH0_9ACTN</name>
<dbReference type="Pfam" id="PF13620">
    <property type="entry name" value="CarboxypepD_reg"/>
    <property type="match status" value="3"/>
</dbReference>
<keyword evidence="5" id="KW-0378">Hydrolase</keyword>
<dbReference type="GO" id="GO:0006508">
    <property type="term" value="P:proteolysis"/>
    <property type="evidence" value="ECO:0007669"/>
    <property type="project" value="UniProtKB-KW"/>
</dbReference>
<feature type="domain" description="Malectin" evidence="11">
    <location>
        <begin position="1005"/>
        <end position="1151"/>
    </location>
</feature>
<evidence type="ECO:0000256" key="9">
    <source>
        <dbReference type="SAM" id="SignalP"/>
    </source>
</evidence>
<dbReference type="AlphaFoldDB" id="A0A919RHH0"/>
<keyword evidence="9" id="KW-0732">Signal</keyword>
<dbReference type="Gene3D" id="2.60.40.1120">
    <property type="entry name" value="Carboxypeptidase-like, regulatory domain"/>
    <property type="match status" value="3"/>
</dbReference>
<evidence type="ECO:0000256" key="7">
    <source>
        <dbReference type="ARBA" id="ARBA00030238"/>
    </source>
</evidence>
<dbReference type="RefSeq" id="WP_204024320.1">
    <property type="nucleotide sequence ID" value="NZ_BOOW01000012.1"/>
</dbReference>
<reference evidence="13" key="1">
    <citation type="submission" date="2021-01" db="EMBL/GenBank/DDBJ databases">
        <title>Whole genome shotgun sequence of Sinosporangium siamense NBRC 109515.</title>
        <authorList>
            <person name="Komaki H."/>
            <person name="Tamura T."/>
        </authorList>
    </citation>
    <scope>NUCLEOTIDE SEQUENCE</scope>
    <source>
        <strain evidence="13">NBRC 109515</strain>
    </source>
</reference>
<dbReference type="SUPFAM" id="SSF49452">
    <property type="entry name" value="Starch-binding domain-like"/>
    <property type="match status" value="2"/>
</dbReference>
<evidence type="ECO:0000256" key="6">
    <source>
        <dbReference type="ARBA" id="ARBA00022825"/>
    </source>
</evidence>
<evidence type="ECO:0000256" key="8">
    <source>
        <dbReference type="PROSITE-ProRule" id="PRU01240"/>
    </source>
</evidence>
<dbReference type="GO" id="GO:0004252">
    <property type="term" value="F:serine-type endopeptidase activity"/>
    <property type="evidence" value="ECO:0007669"/>
    <property type="project" value="InterPro"/>
</dbReference>
<dbReference type="InterPro" id="IPR008969">
    <property type="entry name" value="CarboxyPept-like_regulatory"/>
</dbReference>
<accession>A0A919RHH0</accession>
<dbReference type="Pfam" id="PF11721">
    <property type="entry name" value="Malectin"/>
    <property type="match status" value="1"/>
</dbReference>
<organism evidence="13 14">
    <name type="scientific">Sinosporangium siamense</name>
    <dbReference type="NCBI Taxonomy" id="1367973"/>
    <lineage>
        <taxon>Bacteria</taxon>
        <taxon>Bacillati</taxon>
        <taxon>Actinomycetota</taxon>
        <taxon>Actinomycetes</taxon>
        <taxon>Streptosporangiales</taxon>
        <taxon>Streptosporangiaceae</taxon>
        <taxon>Sinosporangium</taxon>
    </lineage>
</organism>
<evidence type="ECO:0000259" key="12">
    <source>
        <dbReference type="Pfam" id="PF19190"/>
    </source>
</evidence>
<evidence type="ECO:0000259" key="11">
    <source>
        <dbReference type="Pfam" id="PF11721"/>
    </source>
</evidence>
<feature type="domain" description="BACON" evidence="12">
    <location>
        <begin position="907"/>
        <end position="977"/>
    </location>
</feature>
<dbReference type="GO" id="GO:0030246">
    <property type="term" value="F:carbohydrate binding"/>
    <property type="evidence" value="ECO:0007669"/>
    <property type="project" value="InterPro"/>
</dbReference>
<dbReference type="InterPro" id="IPR008979">
    <property type="entry name" value="Galactose-bd-like_sf"/>
</dbReference>
<dbReference type="Pfam" id="PF00082">
    <property type="entry name" value="Peptidase_S8"/>
    <property type="match status" value="1"/>
</dbReference>
<comment type="caution">
    <text evidence="8">Lacks conserved residue(s) required for the propagation of feature annotation.</text>
</comment>
<dbReference type="Gene3D" id="3.40.50.200">
    <property type="entry name" value="Peptidase S8/S53 domain"/>
    <property type="match status" value="1"/>
</dbReference>
<evidence type="ECO:0000256" key="5">
    <source>
        <dbReference type="ARBA" id="ARBA00022801"/>
    </source>
</evidence>
<keyword evidence="4" id="KW-0645">Protease</keyword>
<comment type="similarity">
    <text evidence="2 8">Belongs to the peptidase S8 family.</text>
</comment>
<dbReference type="InterPro" id="IPR013784">
    <property type="entry name" value="Carb-bd-like_fold"/>
</dbReference>
<dbReference type="Pfam" id="PF19190">
    <property type="entry name" value="BACON_2"/>
    <property type="match status" value="1"/>
</dbReference>
<dbReference type="InterPro" id="IPR024361">
    <property type="entry name" value="BACON"/>
</dbReference>
<dbReference type="GO" id="GO:0004556">
    <property type="term" value="F:alpha-amylase activity"/>
    <property type="evidence" value="ECO:0007669"/>
    <property type="project" value="UniProtKB-EC"/>
</dbReference>
<dbReference type="PANTHER" id="PTHR43806">
    <property type="entry name" value="PEPTIDASE S8"/>
    <property type="match status" value="1"/>
</dbReference>
<proteinExistence type="inferred from homology"/>
<keyword evidence="6" id="KW-0720">Serine protease</keyword>
<dbReference type="PANTHER" id="PTHR43806:SF67">
    <property type="entry name" value="EGF-LIKE DOMAIN-CONTAINING PROTEIN"/>
    <property type="match status" value="1"/>
</dbReference>
<dbReference type="Gene3D" id="2.60.120.430">
    <property type="entry name" value="Galactose-binding lectin"/>
    <property type="match status" value="1"/>
</dbReference>
<feature type="signal peptide" evidence="9">
    <location>
        <begin position="1"/>
        <end position="30"/>
    </location>
</feature>
<dbReference type="InterPro" id="IPR015500">
    <property type="entry name" value="Peptidase_S8_subtilisin-rel"/>
</dbReference>
<comment type="catalytic activity">
    <reaction evidence="1">
        <text>Endohydrolysis of (1-&gt;4)-alpha-D-glucosidic linkages in polysaccharides containing three or more (1-&gt;4)-alpha-linked D-glucose units.</text>
        <dbReference type="EC" id="3.2.1.1"/>
    </reaction>
</comment>
<protein>
    <recommendedName>
        <fullName evidence="3">alpha-amylase</fullName>
        <ecNumber evidence="3">3.2.1.1</ecNumber>
    </recommendedName>
    <alternativeName>
        <fullName evidence="7">1,4-alpha-D-glucan glucanohydrolase</fullName>
    </alternativeName>
</protein>
<sequence>MSQPRSRWRTALAGTAAALALLLPQSVAHAAPEPAKIDKTLLATLSKAPATFLVRLNGNATLTAAAKATTKAAKGAQVLQAKSAHATTSQASLRKLLTAKKTEFTPFWIVNAVKVTGDAALAAEIAKLPEVQRIEPDRPLARPQQAAGKDVPKVNAVEWNIDRVGAPRVWNELGSRGEGIVIADITDGVQYDHPALATKYRGRKADGTFDHNYNWFDPQGTCGGAPCDRRRGNGTRGLGVAVGGTADDTIGVAPGAKWIAARGCCNGASDLLAAAQWLIAPTDSSGRNPRPDLAPDIVNNTWTDYGVDSWFAPVVDAWTAAGIFPAFSALAYSPLCKTVQTPAAGGGAYAVGLLDETDKVWPNSARGSGVNDEVKPDITAPGVNVRTAEPGGVYRVGTGDFAAVSHVSGTVALLWSAAPSLKGDVATTRALLGRTAIDTPDNTCGGTPERNNVYGEGRLDAYAAVRAAPIGPVGRVSGTVTSGGAPVDLATITLSGPVDRRTATAADGTYTLPRLPVGDYRVTVRKHGYGDATASFTVKENQTVPGDVTLTSVSLHAVSGTVTAPGGTPQAGAVVSAPGLPVEAVTTDAAGRYRLDLPAGTHEVKAAPAAALCTGTATVPVTVNGAAVKDIVLPRRTDKFGYVCTSGTAPLTRGTEKLTTSTSPRVVKRSLPFPFPFYGAAGREVWIAWDGFVSFQEAGQPQQRSLPSTAAPNAALYPFQGALSAGSDSAVYTATYGVAPDRTHVIEWRDFYSQRDNVNPVSIALLLGENGSIKFQYQGRTLADQRPHYVGLENETGTDAFLYSQQRPSVADGLQLTFTPTRHGLLTGTVVDAHGRPLAGATVKAGDTVLTTDAEGAFLGYALAGEQRVAVEKESYGSVTQTVNVGVGAWTRVNVTLAADDIGASAAEVELPADAGSTKSRTVKLTNNGTSPASYTVTADPAQSWLSVTPASGELAPGASAAVTVTGDAAGLHPGAVRSGKLLVRTGRGTATEIPVTLVVPRHQVALDAGGTREVVDSEGERWSADRAYTAGGHGYLGSRSRAAATARTIGGTGDQALFKTARESMTEYRFDNLPAGVYTVDLGFAEIRGAAPGARVFDVLAEGRLAVPLLDLAQEAGADTAVTRRYTVKVADGQLNLRFAAQTGSPLVNSIRVTERPDKTAP</sequence>
<dbReference type="SUPFAM" id="SSF49785">
    <property type="entry name" value="Galactose-binding domain-like"/>
    <property type="match status" value="1"/>
</dbReference>
<dbReference type="InterPro" id="IPR000209">
    <property type="entry name" value="Peptidase_S8/S53_dom"/>
</dbReference>
<evidence type="ECO:0000256" key="3">
    <source>
        <dbReference type="ARBA" id="ARBA00012595"/>
    </source>
</evidence>
<dbReference type="InterPro" id="IPR021720">
    <property type="entry name" value="Malectin_dom"/>
</dbReference>
<dbReference type="Proteomes" id="UP000606172">
    <property type="component" value="Unassembled WGS sequence"/>
</dbReference>
<gene>
    <name evidence="13" type="ORF">Ssi02_21600</name>
</gene>
<dbReference type="GO" id="GO:0005975">
    <property type="term" value="P:carbohydrate metabolic process"/>
    <property type="evidence" value="ECO:0007669"/>
    <property type="project" value="UniProtKB-ARBA"/>
</dbReference>
<evidence type="ECO:0000256" key="4">
    <source>
        <dbReference type="ARBA" id="ARBA00022670"/>
    </source>
</evidence>
<dbReference type="InterPro" id="IPR050131">
    <property type="entry name" value="Peptidase_S8_subtilisin-like"/>
</dbReference>
<comment type="caution">
    <text evidence="13">The sequence shown here is derived from an EMBL/GenBank/DDBJ whole genome shotgun (WGS) entry which is preliminary data.</text>
</comment>
<evidence type="ECO:0000256" key="2">
    <source>
        <dbReference type="ARBA" id="ARBA00011073"/>
    </source>
</evidence>
<feature type="domain" description="Peptidase S8/S53" evidence="10">
    <location>
        <begin position="177"/>
        <end position="457"/>
    </location>
</feature>
<dbReference type="PRINTS" id="PR00723">
    <property type="entry name" value="SUBTILISIN"/>
</dbReference>
<keyword evidence="14" id="KW-1185">Reference proteome</keyword>
<dbReference type="PROSITE" id="PS51892">
    <property type="entry name" value="SUBTILASE"/>
    <property type="match status" value="1"/>
</dbReference>
<dbReference type="EMBL" id="BOOW01000012">
    <property type="protein sequence ID" value="GII91929.1"/>
    <property type="molecule type" value="Genomic_DNA"/>
</dbReference>
<evidence type="ECO:0000259" key="10">
    <source>
        <dbReference type="Pfam" id="PF00082"/>
    </source>
</evidence>
<dbReference type="InterPro" id="IPR013783">
    <property type="entry name" value="Ig-like_fold"/>
</dbReference>
<dbReference type="Gene3D" id="2.60.40.10">
    <property type="entry name" value="Immunoglobulins"/>
    <property type="match status" value="1"/>
</dbReference>
<feature type="chain" id="PRO_5037410437" description="alpha-amylase" evidence="9">
    <location>
        <begin position="31"/>
        <end position="1163"/>
    </location>
</feature>
<evidence type="ECO:0000313" key="14">
    <source>
        <dbReference type="Proteomes" id="UP000606172"/>
    </source>
</evidence>
<evidence type="ECO:0000256" key="1">
    <source>
        <dbReference type="ARBA" id="ARBA00000548"/>
    </source>
</evidence>